<accession>A0A2J5HR28</accession>
<dbReference type="InterPro" id="IPR015947">
    <property type="entry name" value="PUA-like_sf"/>
</dbReference>
<dbReference type="Proteomes" id="UP000235023">
    <property type="component" value="Unassembled WGS sequence"/>
</dbReference>
<dbReference type="Gene3D" id="2.30.130.40">
    <property type="entry name" value="LON domain-like"/>
    <property type="match status" value="1"/>
</dbReference>
<dbReference type="GO" id="GO:0008270">
    <property type="term" value="F:zinc ion binding"/>
    <property type="evidence" value="ECO:0007669"/>
    <property type="project" value="UniProtKB-KW"/>
</dbReference>
<keyword evidence="1" id="KW-0479">Metal-binding</keyword>
<keyword evidence="6" id="KW-0812">Transmembrane</keyword>
<evidence type="ECO:0000256" key="4">
    <source>
        <dbReference type="PROSITE-ProRule" id="PRU00175"/>
    </source>
</evidence>
<feature type="domain" description="RING-type" evidence="7">
    <location>
        <begin position="234"/>
        <end position="272"/>
    </location>
</feature>
<evidence type="ECO:0000256" key="6">
    <source>
        <dbReference type="SAM" id="Phobius"/>
    </source>
</evidence>
<dbReference type="InterPro" id="IPR013083">
    <property type="entry name" value="Znf_RING/FYVE/PHD"/>
</dbReference>
<evidence type="ECO:0000256" key="2">
    <source>
        <dbReference type="ARBA" id="ARBA00022771"/>
    </source>
</evidence>
<dbReference type="Pfam" id="PF13445">
    <property type="entry name" value="zf-RING_UBOX"/>
    <property type="match status" value="1"/>
</dbReference>
<dbReference type="SUPFAM" id="SSF88697">
    <property type="entry name" value="PUA domain-like"/>
    <property type="match status" value="1"/>
</dbReference>
<organism evidence="9 10">
    <name type="scientific">Aspergillus taichungensis</name>
    <dbReference type="NCBI Taxonomy" id="482145"/>
    <lineage>
        <taxon>Eukaryota</taxon>
        <taxon>Fungi</taxon>
        <taxon>Dikarya</taxon>
        <taxon>Ascomycota</taxon>
        <taxon>Pezizomycotina</taxon>
        <taxon>Eurotiomycetes</taxon>
        <taxon>Eurotiomycetidae</taxon>
        <taxon>Eurotiales</taxon>
        <taxon>Aspergillaceae</taxon>
        <taxon>Aspergillus</taxon>
        <taxon>Aspergillus subgen. Circumdati</taxon>
    </lineage>
</organism>
<feature type="transmembrane region" description="Helical" evidence="6">
    <location>
        <begin position="634"/>
        <end position="657"/>
    </location>
</feature>
<evidence type="ECO:0000313" key="10">
    <source>
        <dbReference type="Proteomes" id="UP000235023"/>
    </source>
</evidence>
<gene>
    <name evidence="9" type="ORF">BDW42DRAFT_123080</name>
</gene>
<keyword evidence="6" id="KW-0472">Membrane</keyword>
<keyword evidence="2 4" id="KW-0863">Zinc-finger</keyword>
<sequence length="705" mass="78368">MDDDDASPHTPPPSGRDNITPTLSSPTAVSPFSVSTCAPDLTESTSLASAHAIVHLIQCSRCSRPLQTPLRLPCGNALCRSCLPPIRDRPGISYPAIEERKRGFTCYWEYETGCDGEHCLGDCGSDVLLTKLVDVFERVLGGPPLADTDTDTGRLAGDGFRVMWESGVGGQLREQTVTGLSPRRGLLGGMYDLVRRGQFDYDASGVEYETFGDVEGSGEALERLKEAVRSELDCQVCYSLMVDPLTTPCGHTFCRSCVAMVRSNSDLCPVCRRKVNMTSSLESEPLNQRISALLEILFPDQLAERRAVLALEAADTDGETKLPLFVSSLSLPNMPTFLHVFEPRYRLMMRRVMLSPSRKFGMVMLNRARRVQPELGRSHFMQYGTALVVDRYELLPDGRSLVIATGVSRFRVTKSTVVDGYHVGDIQRVEDVSITEEERQEAIETSPSSASAAPPSAEGVPTEKPLESMSTQQLFELALDFVRKQRSKAAPWLHPRVLLAYGDVPSDPDRFPWWFASVLPVWEEEKYALLPTTSVRERQKITAKWVRKLESREWAPRSRPSLTPLLWLAVPLFIFCVLPMVLRPLTSFKALPSVSVFTSFTPFPLSVSISFGSAGSGTSGGREARAQDRKSETYLSQTVVLGVFLAIFVTQVFVNAVQIVRSRRLRAHPRPIPQMEPMQMERPETEAERQTRINLQEVLGIDTTD</sequence>
<evidence type="ECO:0000256" key="1">
    <source>
        <dbReference type="ARBA" id="ARBA00022723"/>
    </source>
</evidence>
<dbReference type="PANTHER" id="PTHR23327:SF42">
    <property type="entry name" value="LON PEPTIDASE N-TERMINAL DOMAIN AND RING FINGER PROTEIN C14F5.10C"/>
    <property type="match status" value="1"/>
</dbReference>
<feature type="transmembrane region" description="Helical" evidence="6">
    <location>
        <begin position="594"/>
        <end position="614"/>
    </location>
</feature>
<dbReference type="PANTHER" id="PTHR23327">
    <property type="entry name" value="RING FINGER PROTEIN 127"/>
    <property type="match status" value="1"/>
</dbReference>
<dbReference type="SMART" id="SM00464">
    <property type="entry name" value="LON"/>
    <property type="match status" value="1"/>
</dbReference>
<feature type="region of interest" description="Disordered" evidence="5">
    <location>
        <begin position="1"/>
        <end position="27"/>
    </location>
</feature>
<feature type="compositionally biased region" description="Low complexity" evidence="5">
    <location>
        <begin position="446"/>
        <end position="457"/>
    </location>
</feature>
<keyword evidence="10" id="KW-1185">Reference proteome</keyword>
<dbReference type="AlphaFoldDB" id="A0A2J5HR28"/>
<dbReference type="OrthoDB" id="264917at2759"/>
<dbReference type="PROSITE" id="PS50089">
    <property type="entry name" value="ZF_RING_2"/>
    <property type="match status" value="1"/>
</dbReference>
<name>A0A2J5HR28_9EURO</name>
<dbReference type="GO" id="GO:0061630">
    <property type="term" value="F:ubiquitin protein ligase activity"/>
    <property type="evidence" value="ECO:0007669"/>
    <property type="project" value="TreeGrafter"/>
</dbReference>
<dbReference type="PROSITE" id="PS51787">
    <property type="entry name" value="LON_N"/>
    <property type="match status" value="1"/>
</dbReference>
<evidence type="ECO:0000256" key="3">
    <source>
        <dbReference type="ARBA" id="ARBA00022833"/>
    </source>
</evidence>
<evidence type="ECO:0000256" key="5">
    <source>
        <dbReference type="SAM" id="MobiDB-lite"/>
    </source>
</evidence>
<reference evidence="10" key="1">
    <citation type="submission" date="2017-12" db="EMBL/GenBank/DDBJ databases">
        <authorList>
            <consortium name="DOE Joint Genome Institute"/>
            <person name="Mondo S.J."/>
            <person name="Kjaerbolling I."/>
            <person name="Vesth T.C."/>
            <person name="Frisvad J.C."/>
            <person name="Nybo J.L."/>
            <person name="Theobald S."/>
            <person name="Kuo A."/>
            <person name="Bowyer P."/>
            <person name="Matsuda Y."/>
            <person name="Lyhne E.K."/>
            <person name="Kogle M.E."/>
            <person name="Clum A."/>
            <person name="Lipzen A."/>
            <person name="Salamov A."/>
            <person name="Ngan C.Y."/>
            <person name="Daum C."/>
            <person name="Chiniquy J."/>
            <person name="Barry K."/>
            <person name="LaButti K."/>
            <person name="Haridas S."/>
            <person name="Simmons B.A."/>
            <person name="Magnuson J.K."/>
            <person name="Mortensen U.H."/>
            <person name="Larsen T.O."/>
            <person name="Grigoriev I.V."/>
            <person name="Baker S.E."/>
            <person name="Andersen M.R."/>
            <person name="Nordberg H.P."/>
            <person name="Cantor M.N."/>
            <person name="Hua S.X."/>
        </authorList>
    </citation>
    <scope>NUCLEOTIDE SEQUENCE [LARGE SCALE GENOMIC DNA]</scope>
    <source>
        <strain evidence="10">IBT 19404</strain>
    </source>
</reference>
<dbReference type="InterPro" id="IPR027370">
    <property type="entry name" value="Znf-RING_euk"/>
</dbReference>
<keyword evidence="6" id="KW-1133">Transmembrane helix</keyword>
<keyword evidence="3" id="KW-0862">Zinc</keyword>
<dbReference type="InterPro" id="IPR017907">
    <property type="entry name" value="Znf_RING_CS"/>
</dbReference>
<feature type="domain" description="Lon N-terminal" evidence="8">
    <location>
        <begin position="319"/>
        <end position="550"/>
    </location>
</feature>
<dbReference type="InterPro" id="IPR003111">
    <property type="entry name" value="Lon_prtase_N"/>
</dbReference>
<dbReference type="Pfam" id="PF02190">
    <property type="entry name" value="LON_substr_bdg"/>
    <property type="match status" value="1"/>
</dbReference>
<dbReference type="InterPro" id="IPR001841">
    <property type="entry name" value="Znf_RING"/>
</dbReference>
<protein>
    <recommendedName>
        <fullName evidence="11">ATP-dependent protease</fullName>
    </recommendedName>
</protein>
<evidence type="ECO:0000259" key="7">
    <source>
        <dbReference type="PROSITE" id="PS50089"/>
    </source>
</evidence>
<dbReference type="PROSITE" id="PS00518">
    <property type="entry name" value="ZF_RING_1"/>
    <property type="match status" value="1"/>
</dbReference>
<feature type="region of interest" description="Disordered" evidence="5">
    <location>
        <begin position="434"/>
        <end position="465"/>
    </location>
</feature>
<evidence type="ECO:0008006" key="11">
    <source>
        <dbReference type="Google" id="ProtNLM"/>
    </source>
</evidence>
<feature type="transmembrane region" description="Helical" evidence="6">
    <location>
        <begin position="565"/>
        <end position="582"/>
    </location>
</feature>
<evidence type="ECO:0000313" key="9">
    <source>
        <dbReference type="EMBL" id="PLN79715.1"/>
    </source>
</evidence>
<evidence type="ECO:0000259" key="8">
    <source>
        <dbReference type="PROSITE" id="PS51787"/>
    </source>
</evidence>
<dbReference type="InterPro" id="IPR046336">
    <property type="entry name" value="Lon_prtase_N_sf"/>
</dbReference>
<dbReference type="EMBL" id="KZ559556">
    <property type="protein sequence ID" value="PLN79715.1"/>
    <property type="molecule type" value="Genomic_DNA"/>
</dbReference>
<dbReference type="SMART" id="SM00184">
    <property type="entry name" value="RING"/>
    <property type="match status" value="2"/>
</dbReference>
<feature type="compositionally biased region" description="Polar residues" evidence="5">
    <location>
        <begin position="17"/>
        <end position="27"/>
    </location>
</feature>
<dbReference type="SUPFAM" id="SSF57850">
    <property type="entry name" value="RING/U-box"/>
    <property type="match status" value="1"/>
</dbReference>
<proteinExistence type="predicted"/>
<dbReference type="Gene3D" id="3.30.40.10">
    <property type="entry name" value="Zinc/RING finger domain, C3HC4 (zinc finger)"/>
    <property type="match status" value="1"/>
</dbReference>